<feature type="transmembrane region" description="Helical" evidence="1">
    <location>
        <begin position="518"/>
        <end position="536"/>
    </location>
</feature>
<dbReference type="AlphaFoldDB" id="A0A2G9Z9V5"/>
<keyword evidence="1" id="KW-0472">Membrane</keyword>
<sequence length="543" mass="60432">MKKLFTLITLLLIALLAVFSFVPKSVLADGMMIRPDPYSDRWDYSNESNQQAFINYDNGLQKMIISVGLEGENSNGVVWLFPVPSDPNKVAIDVVKILPQLSGEEISKKAKSNLDDTTKFLQMTQIYTIPFVLLSRTLGTAGTNGFGTLGAPEGAGRGVEPDVVVYEHLEKEGITSEIITAKTASGLYDYLKNKGLKIESGSIPVLDNYIGKEYSFVASWISSPEKNISAQNRGVFVTFPTKNIYFPMLPTSVYGSKTVPVTIRVIGHVSPKVFQEIKSYTKTEYYIGSYASFADDLKNFYSGQNQNIKYTKIEINAPSKFLTEDLWIINFSPIKTYYSTFVAKHPAISAILLLIISSLMTGILAGLIAFRALRKNIFKLGLIGLSNCLSIFGLLITTALVGTKEKNESIEPVLTEIKQKGYFWRRKLATILLLADSPFLVIFLFTIPSLIDLFGPGSPYTTAKLISVLVSAALVPVAVLVFSLIIRRIKPEDKNLFEQLKLNNYSSWSFQPKDRTKIIFVPLFSISFLIVSWLLVKLVEFTV</sequence>
<comment type="caution">
    <text evidence="2">The sequence shown here is derived from an EMBL/GenBank/DDBJ whole genome shotgun (WGS) entry which is preliminary data.</text>
</comment>
<organism evidence="2 3">
    <name type="scientific">Candidatus Jorgensenbacteria bacterium CG23_combo_of_CG06-09_8_20_14_all_54_14</name>
    <dbReference type="NCBI Taxonomy" id="1974595"/>
    <lineage>
        <taxon>Bacteria</taxon>
        <taxon>Candidatus Joergenseniibacteriota</taxon>
    </lineage>
</organism>
<evidence type="ECO:0008006" key="4">
    <source>
        <dbReference type="Google" id="ProtNLM"/>
    </source>
</evidence>
<keyword evidence="1" id="KW-0812">Transmembrane</keyword>
<evidence type="ECO:0000256" key="1">
    <source>
        <dbReference type="SAM" id="Phobius"/>
    </source>
</evidence>
<evidence type="ECO:0000313" key="2">
    <source>
        <dbReference type="EMBL" id="PIP29952.1"/>
    </source>
</evidence>
<feature type="transmembrane region" description="Helical" evidence="1">
    <location>
        <begin position="428"/>
        <end position="451"/>
    </location>
</feature>
<dbReference type="Proteomes" id="UP000228812">
    <property type="component" value="Unassembled WGS sequence"/>
</dbReference>
<dbReference type="EMBL" id="PCRZ01000023">
    <property type="protein sequence ID" value="PIP29952.1"/>
    <property type="molecule type" value="Genomic_DNA"/>
</dbReference>
<accession>A0A2G9Z9V5</accession>
<feature type="transmembrane region" description="Helical" evidence="1">
    <location>
        <begin position="463"/>
        <end position="486"/>
    </location>
</feature>
<gene>
    <name evidence="2" type="ORF">COX26_01360</name>
</gene>
<feature type="transmembrane region" description="Helical" evidence="1">
    <location>
        <begin position="347"/>
        <end position="370"/>
    </location>
</feature>
<protein>
    <recommendedName>
        <fullName evidence="4">DUF2330 domain-containing protein</fullName>
    </recommendedName>
</protein>
<evidence type="ECO:0000313" key="3">
    <source>
        <dbReference type="Proteomes" id="UP000228812"/>
    </source>
</evidence>
<keyword evidence="1" id="KW-1133">Transmembrane helix</keyword>
<name>A0A2G9Z9V5_9BACT</name>
<proteinExistence type="predicted"/>
<reference evidence="2 3" key="1">
    <citation type="submission" date="2017-09" db="EMBL/GenBank/DDBJ databases">
        <title>Depth-based differentiation of microbial function through sediment-hosted aquifers and enrichment of novel symbionts in the deep terrestrial subsurface.</title>
        <authorList>
            <person name="Probst A.J."/>
            <person name="Ladd B."/>
            <person name="Jarett J.K."/>
            <person name="Geller-Mcgrath D.E."/>
            <person name="Sieber C.M."/>
            <person name="Emerson J.B."/>
            <person name="Anantharaman K."/>
            <person name="Thomas B.C."/>
            <person name="Malmstrom R."/>
            <person name="Stieglmeier M."/>
            <person name="Klingl A."/>
            <person name="Woyke T."/>
            <person name="Ryan C.M."/>
            <person name="Banfield J.F."/>
        </authorList>
    </citation>
    <scope>NUCLEOTIDE SEQUENCE [LARGE SCALE GENOMIC DNA]</scope>
    <source>
        <strain evidence="2">CG23_combo_of_CG06-09_8_20_14_all_54_14</strain>
    </source>
</reference>